<protein>
    <submittedName>
        <fullName evidence="1">Uncharacterized protein</fullName>
    </submittedName>
</protein>
<evidence type="ECO:0000313" key="1">
    <source>
        <dbReference type="EMBL" id="CAA7399941.1"/>
    </source>
</evidence>
<dbReference type="AlphaFoldDB" id="A0A7I8KQS5"/>
<gene>
    <name evidence="1" type="ORF">SI8410_07010611</name>
</gene>
<dbReference type="Proteomes" id="UP000663760">
    <property type="component" value="Chromosome 7"/>
</dbReference>
<accession>A0A7I8KQS5</accession>
<organism evidence="1 2">
    <name type="scientific">Spirodela intermedia</name>
    <name type="common">Intermediate duckweed</name>
    <dbReference type="NCBI Taxonomy" id="51605"/>
    <lineage>
        <taxon>Eukaryota</taxon>
        <taxon>Viridiplantae</taxon>
        <taxon>Streptophyta</taxon>
        <taxon>Embryophyta</taxon>
        <taxon>Tracheophyta</taxon>
        <taxon>Spermatophyta</taxon>
        <taxon>Magnoliopsida</taxon>
        <taxon>Liliopsida</taxon>
        <taxon>Araceae</taxon>
        <taxon>Lemnoideae</taxon>
        <taxon>Spirodela</taxon>
    </lineage>
</organism>
<sequence length="214" mass="23413">MASGLPPGNLRHLEVAGAAIEAFVTNRAQDVDEWVQQLEDPCGGTKIVGLSFFWDVCSLPDGSLRRTIYSIHVSYVGKLLVYHLSAEVNGVISTSLVNFLCDLRNIFFGEDIHRSLHALGFYGRCRHSFTMELTEVARICGVSPATVFAGEVPPHVALGVVLLTDLDTGLLHVTDLGSLLPCTWPMNDFQVQLAAQTSFVAQKLGMCVYSRNLF</sequence>
<name>A0A7I8KQS5_SPIIN</name>
<reference evidence="1" key="1">
    <citation type="submission" date="2020-02" db="EMBL/GenBank/DDBJ databases">
        <authorList>
            <person name="Scholz U."/>
            <person name="Mascher M."/>
            <person name="Fiebig A."/>
        </authorList>
    </citation>
    <scope>NUCLEOTIDE SEQUENCE</scope>
</reference>
<evidence type="ECO:0000313" key="2">
    <source>
        <dbReference type="Proteomes" id="UP000663760"/>
    </source>
</evidence>
<proteinExistence type="predicted"/>
<dbReference type="EMBL" id="LR746270">
    <property type="protein sequence ID" value="CAA7399941.1"/>
    <property type="molecule type" value="Genomic_DNA"/>
</dbReference>
<keyword evidence="2" id="KW-1185">Reference proteome</keyword>